<dbReference type="AlphaFoldDB" id="K0TN92"/>
<gene>
    <name evidence="2" type="ORF">THAOC_05081</name>
</gene>
<keyword evidence="3" id="KW-1185">Reference proteome</keyword>
<feature type="compositionally biased region" description="Low complexity" evidence="1">
    <location>
        <begin position="11"/>
        <end position="27"/>
    </location>
</feature>
<evidence type="ECO:0000256" key="1">
    <source>
        <dbReference type="SAM" id="MobiDB-lite"/>
    </source>
</evidence>
<evidence type="ECO:0000313" key="3">
    <source>
        <dbReference type="Proteomes" id="UP000266841"/>
    </source>
</evidence>
<dbReference type="EMBL" id="AGNL01004611">
    <property type="protein sequence ID" value="EJK73302.1"/>
    <property type="molecule type" value="Genomic_DNA"/>
</dbReference>
<reference evidence="2 3" key="1">
    <citation type="journal article" date="2012" name="Genome Biol.">
        <title>Genome and low-iron response of an oceanic diatom adapted to chronic iron limitation.</title>
        <authorList>
            <person name="Lommer M."/>
            <person name="Specht M."/>
            <person name="Roy A.S."/>
            <person name="Kraemer L."/>
            <person name="Andreson R."/>
            <person name="Gutowska M.A."/>
            <person name="Wolf J."/>
            <person name="Bergner S.V."/>
            <person name="Schilhabel M.B."/>
            <person name="Klostermeier U.C."/>
            <person name="Beiko R.G."/>
            <person name="Rosenstiel P."/>
            <person name="Hippler M."/>
            <person name="Laroche J."/>
        </authorList>
    </citation>
    <scope>NUCLEOTIDE SEQUENCE [LARGE SCALE GENOMIC DNA]</scope>
    <source>
        <strain evidence="2 3">CCMP1005</strain>
    </source>
</reference>
<proteinExistence type="predicted"/>
<feature type="compositionally biased region" description="Basic and acidic residues" evidence="1">
    <location>
        <begin position="98"/>
        <end position="107"/>
    </location>
</feature>
<organism evidence="2 3">
    <name type="scientific">Thalassiosira oceanica</name>
    <name type="common">Marine diatom</name>
    <dbReference type="NCBI Taxonomy" id="159749"/>
    <lineage>
        <taxon>Eukaryota</taxon>
        <taxon>Sar</taxon>
        <taxon>Stramenopiles</taxon>
        <taxon>Ochrophyta</taxon>
        <taxon>Bacillariophyta</taxon>
        <taxon>Coscinodiscophyceae</taxon>
        <taxon>Thalassiosirophycidae</taxon>
        <taxon>Thalassiosirales</taxon>
        <taxon>Thalassiosiraceae</taxon>
        <taxon>Thalassiosira</taxon>
    </lineage>
</organism>
<feature type="region of interest" description="Disordered" evidence="1">
    <location>
        <begin position="1"/>
        <end position="107"/>
    </location>
</feature>
<protein>
    <submittedName>
        <fullName evidence="2">Uncharacterized protein</fullName>
    </submittedName>
</protein>
<feature type="non-terminal residue" evidence="2">
    <location>
        <position position="1"/>
    </location>
</feature>
<evidence type="ECO:0000313" key="2">
    <source>
        <dbReference type="EMBL" id="EJK73302.1"/>
    </source>
</evidence>
<dbReference type="Proteomes" id="UP000266841">
    <property type="component" value="Unassembled WGS sequence"/>
</dbReference>
<accession>K0TN92</accession>
<name>K0TN92_THAOC</name>
<comment type="caution">
    <text evidence="2">The sequence shown here is derived from an EMBL/GenBank/DDBJ whole genome shotgun (WGS) entry which is preliminary data.</text>
</comment>
<sequence>PVPSPPGRAGGAPVAPDAAQPAPGPAVRGDEGTPEGGGDGRRRGVPPRPPHDAGRTPREDEAEARVPVLRGGGGRLIRDAPTLGVVERDKPNSITRENLNDTRKSFD</sequence>
<feature type="compositionally biased region" description="Basic and acidic residues" evidence="1">
    <location>
        <begin position="49"/>
        <end position="59"/>
    </location>
</feature>